<dbReference type="PANTHER" id="PTHR43163">
    <property type="entry name" value="DIPEPTIDE TRANSPORT SYSTEM PERMEASE PROTEIN DPPB-RELATED"/>
    <property type="match status" value="1"/>
</dbReference>
<evidence type="ECO:0000256" key="5">
    <source>
        <dbReference type="ARBA" id="ARBA00022989"/>
    </source>
</evidence>
<dbReference type="STRING" id="46914.JP75_20040"/>
<evidence type="ECO:0000256" key="7">
    <source>
        <dbReference type="RuleBase" id="RU363032"/>
    </source>
</evidence>
<dbReference type="InterPro" id="IPR000515">
    <property type="entry name" value="MetI-like"/>
</dbReference>
<comment type="subcellular location">
    <subcellularLocation>
        <location evidence="1 7">Cell membrane</location>
        <topology evidence="1 7">Multi-pass membrane protein</topology>
    </subcellularLocation>
</comment>
<keyword evidence="3" id="KW-1003">Cell membrane</keyword>
<feature type="transmembrane region" description="Helical" evidence="7">
    <location>
        <begin position="157"/>
        <end position="177"/>
    </location>
</feature>
<dbReference type="RefSeq" id="WP_035086151.1">
    <property type="nucleotide sequence ID" value="NZ_JQGC01000022.1"/>
</dbReference>
<dbReference type="InterPro" id="IPR035906">
    <property type="entry name" value="MetI-like_sf"/>
</dbReference>
<evidence type="ECO:0000256" key="1">
    <source>
        <dbReference type="ARBA" id="ARBA00004651"/>
    </source>
</evidence>
<keyword evidence="6 7" id="KW-0472">Membrane</keyword>
<dbReference type="CDD" id="cd06261">
    <property type="entry name" value="TM_PBP2"/>
    <property type="match status" value="1"/>
</dbReference>
<gene>
    <name evidence="9" type="ORF">JP75_20040</name>
</gene>
<evidence type="ECO:0000256" key="6">
    <source>
        <dbReference type="ARBA" id="ARBA00023136"/>
    </source>
</evidence>
<feature type="transmembrane region" description="Helical" evidence="7">
    <location>
        <begin position="301"/>
        <end position="323"/>
    </location>
</feature>
<evidence type="ECO:0000313" key="9">
    <source>
        <dbReference type="EMBL" id="KFL29651.1"/>
    </source>
</evidence>
<reference evidence="9 10" key="1">
    <citation type="submission" date="2014-08" db="EMBL/GenBank/DDBJ databases">
        <authorList>
            <person name="Hassan Y.I."/>
            <person name="Lepp D."/>
            <person name="Zhou T."/>
        </authorList>
    </citation>
    <scope>NUCLEOTIDE SEQUENCE [LARGE SCALE GENOMIC DNA]</scope>
    <source>
        <strain evidence="9 10">IFO13584</strain>
    </source>
</reference>
<dbReference type="AlphaFoldDB" id="A0A087LYE8"/>
<evidence type="ECO:0000313" key="10">
    <source>
        <dbReference type="Proteomes" id="UP000028981"/>
    </source>
</evidence>
<dbReference type="GO" id="GO:0005886">
    <property type="term" value="C:plasma membrane"/>
    <property type="evidence" value="ECO:0007669"/>
    <property type="project" value="UniProtKB-SubCell"/>
</dbReference>
<dbReference type="EMBL" id="JQGC01000022">
    <property type="protein sequence ID" value="KFL29651.1"/>
    <property type="molecule type" value="Genomic_DNA"/>
</dbReference>
<proteinExistence type="inferred from homology"/>
<dbReference type="GO" id="GO:0055085">
    <property type="term" value="P:transmembrane transport"/>
    <property type="evidence" value="ECO:0007669"/>
    <property type="project" value="InterPro"/>
</dbReference>
<sequence>MQGYLYFVAKRALLMLAVIFFGVSAMFLVTYLSPIDPVEQVLGRLSARSNLSPEAIASTREALTAMFGTGQPMLTQYFNFWTRLLQGDLGASLMAFPTPAMELVMRGMPWTLGLLLSSTILTFIIGNLMGGLAGYFQNNRFFKAFGIVTMGLQPIPYYIVAFIILIIFGFLWPVLPISGGFSMDVRPGWSWTFVFSVLQHSLLPAFSLVLVGLGGWFIGMRALVSNIVTEDYVTYAELAGVKRDTIVGAYVMRNALVPQVTALAMTIGGVFSGTIITEQVFNYPGMGSLLVDAVNAGDYSTVLAVCTVSITAVAFAIFVVDLLHPLLDPRVRAE</sequence>
<dbReference type="Gene3D" id="1.10.3720.10">
    <property type="entry name" value="MetI-like"/>
    <property type="match status" value="1"/>
</dbReference>
<evidence type="ECO:0000256" key="4">
    <source>
        <dbReference type="ARBA" id="ARBA00022692"/>
    </source>
</evidence>
<organism evidence="9 10">
    <name type="scientific">Devosia riboflavina</name>
    <dbReference type="NCBI Taxonomy" id="46914"/>
    <lineage>
        <taxon>Bacteria</taxon>
        <taxon>Pseudomonadati</taxon>
        <taxon>Pseudomonadota</taxon>
        <taxon>Alphaproteobacteria</taxon>
        <taxon>Hyphomicrobiales</taxon>
        <taxon>Devosiaceae</taxon>
        <taxon>Devosia</taxon>
    </lineage>
</organism>
<feature type="transmembrane region" description="Helical" evidence="7">
    <location>
        <begin position="260"/>
        <end position="281"/>
    </location>
</feature>
<comment type="caution">
    <text evidence="9">The sequence shown here is derived from an EMBL/GenBank/DDBJ whole genome shotgun (WGS) entry which is preliminary data.</text>
</comment>
<accession>A0A087LYE8</accession>
<keyword evidence="4 7" id="KW-0812">Transmembrane</keyword>
<keyword evidence="5 7" id="KW-1133">Transmembrane helix</keyword>
<evidence type="ECO:0000256" key="3">
    <source>
        <dbReference type="ARBA" id="ARBA00022475"/>
    </source>
</evidence>
<dbReference type="PANTHER" id="PTHR43163:SF6">
    <property type="entry name" value="DIPEPTIDE TRANSPORT SYSTEM PERMEASE PROTEIN DPPB-RELATED"/>
    <property type="match status" value="1"/>
</dbReference>
<dbReference type="OrthoDB" id="9778910at2"/>
<evidence type="ECO:0000256" key="2">
    <source>
        <dbReference type="ARBA" id="ARBA00022448"/>
    </source>
</evidence>
<dbReference type="Pfam" id="PF00528">
    <property type="entry name" value="BPD_transp_1"/>
    <property type="match status" value="1"/>
</dbReference>
<evidence type="ECO:0000259" key="8">
    <source>
        <dbReference type="PROSITE" id="PS50928"/>
    </source>
</evidence>
<protein>
    <submittedName>
        <fullName evidence="9">ABC transporter permease</fullName>
    </submittedName>
</protein>
<feature type="transmembrane region" description="Helical" evidence="7">
    <location>
        <begin position="12"/>
        <end position="32"/>
    </location>
</feature>
<keyword evidence="10" id="KW-1185">Reference proteome</keyword>
<comment type="similarity">
    <text evidence="7">Belongs to the binding-protein-dependent transport system permease family.</text>
</comment>
<dbReference type="PROSITE" id="PS50928">
    <property type="entry name" value="ABC_TM1"/>
    <property type="match status" value="1"/>
</dbReference>
<name>A0A087LYE8_9HYPH</name>
<keyword evidence="2 7" id="KW-0813">Transport</keyword>
<feature type="domain" description="ABC transmembrane type-1" evidence="8">
    <location>
        <begin position="108"/>
        <end position="324"/>
    </location>
</feature>
<dbReference type="SUPFAM" id="SSF161098">
    <property type="entry name" value="MetI-like"/>
    <property type="match status" value="1"/>
</dbReference>
<feature type="transmembrane region" description="Helical" evidence="7">
    <location>
        <begin position="110"/>
        <end position="136"/>
    </location>
</feature>
<dbReference type="Proteomes" id="UP000028981">
    <property type="component" value="Unassembled WGS sequence"/>
</dbReference>
<feature type="transmembrane region" description="Helical" evidence="7">
    <location>
        <begin position="197"/>
        <end position="218"/>
    </location>
</feature>